<evidence type="ECO:0000313" key="7">
    <source>
        <dbReference type="Proteomes" id="UP001182304"/>
    </source>
</evidence>
<evidence type="ECO:0000259" key="5">
    <source>
        <dbReference type="Pfam" id="PF06594"/>
    </source>
</evidence>
<dbReference type="Pfam" id="PF06594">
    <property type="entry name" value="HCBP_related"/>
    <property type="match status" value="1"/>
</dbReference>
<dbReference type="RefSeq" id="WP_156732302.1">
    <property type="nucleotide sequence ID" value="NZ_CP033598.1"/>
</dbReference>
<name>A0AAW8V6X6_PASMD</name>
<evidence type="ECO:0000256" key="1">
    <source>
        <dbReference type="ARBA" id="ARBA00004613"/>
    </source>
</evidence>
<dbReference type="InterPro" id="IPR001343">
    <property type="entry name" value="Hemolysn_Ca-bd"/>
</dbReference>
<keyword evidence="3" id="KW-0106">Calcium</keyword>
<dbReference type="SUPFAM" id="SSF51120">
    <property type="entry name" value="beta-Roll"/>
    <property type="match status" value="3"/>
</dbReference>
<dbReference type="PROSITE" id="PS00330">
    <property type="entry name" value="HEMOLYSIN_CALCIUM"/>
    <property type="match status" value="6"/>
</dbReference>
<dbReference type="InterPro" id="IPR018511">
    <property type="entry name" value="Hemolysin-typ_Ca-bd_CS"/>
</dbReference>
<feature type="region of interest" description="Disordered" evidence="4">
    <location>
        <begin position="430"/>
        <end position="462"/>
    </location>
</feature>
<comment type="caution">
    <text evidence="6">The sequence shown here is derived from an EMBL/GenBank/DDBJ whole genome shotgun (WGS) entry which is preliminary data.</text>
</comment>
<dbReference type="GO" id="GO:0005576">
    <property type="term" value="C:extracellular region"/>
    <property type="evidence" value="ECO:0007669"/>
    <property type="project" value="UniProtKB-SubCell"/>
</dbReference>
<dbReference type="InterPro" id="IPR011049">
    <property type="entry name" value="Serralysin-like_metalloprot_C"/>
</dbReference>
<gene>
    <name evidence="6" type="ORF">NQF69_05855</name>
</gene>
<evidence type="ECO:0000256" key="3">
    <source>
        <dbReference type="ARBA" id="ARBA00022837"/>
    </source>
</evidence>
<dbReference type="InterPro" id="IPR010566">
    <property type="entry name" value="Haemolys_ca-bd"/>
</dbReference>
<reference evidence="6" key="1">
    <citation type="submission" date="2022-07" db="EMBL/GenBank/DDBJ databases">
        <title>Sequence of Pasteurella multocoda 17BRD-035.</title>
        <authorList>
            <person name="Roy Chowdhury P."/>
            <person name="Alhamami T."/>
            <person name="Trott D.J."/>
            <person name="Djordvevic S.P."/>
        </authorList>
    </citation>
    <scope>NUCLEOTIDE SEQUENCE</scope>
    <source>
        <strain evidence="6">17BRD-035</strain>
    </source>
</reference>
<dbReference type="Gene3D" id="2.150.10.10">
    <property type="entry name" value="Serralysin-like metalloprotease, C-terminal"/>
    <property type="match status" value="3"/>
</dbReference>
<feature type="domain" description="Haemolysin-type calcium binding-related" evidence="5">
    <location>
        <begin position="1204"/>
        <end position="1241"/>
    </location>
</feature>
<dbReference type="PRINTS" id="PR00313">
    <property type="entry name" value="CABNDNGRPT"/>
</dbReference>
<feature type="compositionally biased region" description="Polar residues" evidence="4">
    <location>
        <begin position="439"/>
        <end position="448"/>
    </location>
</feature>
<dbReference type="InterPro" id="IPR050557">
    <property type="entry name" value="RTX_toxin/Mannuronan_C5-epim"/>
</dbReference>
<proteinExistence type="predicted"/>
<sequence length="1285" mass="143607">MENVKYTVTFKIVDPGARFYKNSGKNEIGHSIAGHIWYVLERSDSNDVKSYGFQSVTGKSPIGKGFISTLDDGNYFAQDVRESITIQLNSVQYNNLLSLGKGKGFDDSYYNVATHNCVSYVFKALHVIGYNPQDINMGTRLTDWILSNPVSSALAYSNMGFLVNAVVWQTINGAPSLIYDDLTQLLAANGAIAVEGNRLFPVPGNTLNVNNKIIGYSNIDDVIIGGIGDDHLIGKDGNDILIGDKILPKVEVGLISDEDLLERALNKGKDILEGGEGYDTYYVNHGDIIIDSDGKGEIRFQDKESNYFTGDEHVGYFGRITGIRGDNAKFIGNDSNGIAYAYVLNGLSFDGKNFSAASLVMTNLETEHQITIRNFKNGHLNIYLNDLIYFDREIHAISYYFDTSENLFNTYDVDPHSGWARLKHGGDRNDASDLDANGGDTSNHGSSNTRRESAGRGAPNQGKRKLQLYDPLVLDLDGDGIETVGHNGHSGSLFDHDADGIRTSTGWIKGDYGLLVLDKDGDGKITNASELFSDMVILSDSTRAQHGFSALKDLDSNDDGVIDKQDTKFSELKLWRDLNQNGISEENELFNLSDFAIKSLHTAYEDRYDEVAGDNILSQLGKYEKEDGSFGAMADINFSFNPFYSDFAEKLKLTEEQERIINLRGIGRVRDLREAATLSTELNVLLQQYTIAKTREEQHALLPTILQKWAQTDNKYQSYSLHLEKTVEDSSPDAQVIRLTPSQLSALRNAQHDPAVMQRFEDNKSKISTINSLYSMNIAQLYYTTDEDIDYITDKINRIYNNLIQLAYESLLLQTRLKKYVDSVGFLYKDGVLSRDYSYTVQLFNETFAESPSNALTDLSEYIVLLKNPREWYEGLLLLNQYFEAVEKEGLIEDWKANSSTILNKLERKRIFFSKGFSLNGDQGNDKFLSNITNNVNDRTGNDIFFGSLNDDRLYGGEGDDHLYGGLGDDRLYGGEGEDYLEGGVGQDILEGGQGSDTYVFSKGHGQDILKDEANYGARDIDRLIFTDVALNEVKFRQEGEDLVLFGYHKEDSLRLKYFYSDARYKLEHITFADQSFDLASLRQVTLPLFGSAEDDTINDWSGNSRIEAGAGNDVVRGNDGNDILLGGLGDDRLYGGEGEDYLEGGVGQDILEGGQGSDTYVFSKGHGQDIIEDYSFNHFDSDIIRFVDVNIPEKLWFSRRDNNLLITNLDTADTLTVNNWYLSQNYQIERIELSDGRSLGSSQVEKLVSAMAEFDVEHSGDVLSVPQDEMRKYLNTLSVATYYS</sequence>
<comment type="subcellular location">
    <subcellularLocation>
        <location evidence="1">Secreted</location>
    </subcellularLocation>
</comment>
<dbReference type="PANTHER" id="PTHR38340">
    <property type="entry name" value="S-LAYER PROTEIN"/>
    <property type="match status" value="1"/>
</dbReference>
<evidence type="ECO:0000256" key="4">
    <source>
        <dbReference type="SAM" id="MobiDB-lite"/>
    </source>
</evidence>
<evidence type="ECO:0000256" key="2">
    <source>
        <dbReference type="ARBA" id="ARBA00022525"/>
    </source>
</evidence>
<dbReference type="Proteomes" id="UP001182304">
    <property type="component" value="Unassembled WGS sequence"/>
</dbReference>
<evidence type="ECO:0000313" key="6">
    <source>
        <dbReference type="EMBL" id="MDT3452300.1"/>
    </source>
</evidence>
<dbReference type="EMBL" id="JANIEN010000005">
    <property type="protein sequence ID" value="MDT3452300.1"/>
    <property type="molecule type" value="Genomic_DNA"/>
</dbReference>
<dbReference type="Pfam" id="PF00353">
    <property type="entry name" value="HemolysinCabind"/>
    <property type="match status" value="4"/>
</dbReference>
<organism evidence="6 7">
    <name type="scientific">Pasteurella multocida</name>
    <dbReference type="NCBI Taxonomy" id="747"/>
    <lineage>
        <taxon>Bacteria</taxon>
        <taxon>Pseudomonadati</taxon>
        <taxon>Pseudomonadota</taxon>
        <taxon>Gammaproteobacteria</taxon>
        <taxon>Pasteurellales</taxon>
        <taxon>Pasteurellaceae</taxon>
        <taxon>Pasteurella</taxon>
    </lineage>
</organism>
<accession>A0AAW8V6X6</accession>
<dbReference type="GO" id="GO:0005509">
    <property type="term" value="F:calcium ion binding"/>
    <property type="evidence" value="ECO:0007669"/>
    <property type="project" value="InterPro"/>
</dbReference>
<dbReference type="PANTHER" id="PTHR38340:SF1">
    <property type="entry name" value="S-LAYER PROTEIN"/>
    <property type="match status" value="1"/>
</dbReference>
<keyword evidence="2" id="KW-0964">Secreted</keyword>
<protein>
    <recommendedName>
        <fullName evidence="5">Haemolysin-type calcium binding-related domain-containing protein</fullName>
    </recommendedName>
</protein>